<proteinExistence type="predicted"/>
<evidence type="ECO:0000313" key="2">
    <source>
        <dbReference type="EMBL" id="QUC10798.1"/>
    </source>
</evidence>
<evidence type="ECO:0000259" key="1">
    <source>
        <dbReference type="Pfam" id="PF04326"/>
    </source>
</evidence>
<dbReference type="AlphaFoldDB" id="A0AB37HV50"/>
<dbReference type="PANTHER" id="PTHR30595">
    <property type="entry name" value="GLPR-RELATED TRANSCRIPTIONAL REPRESSOR"/>
    <property type="match status" value="1"/>
</dbReference>
<dbReference type="Proteomes" id="UP000677180">
    <property type="component" value="Chromosome"/>
</dbReference>
<evidence type="ECO:0000313" key="3">
    <source>
        <dbReference type="Proteomes" id="UP000677180"/>
    </source>
</evidence>
<accession>A0AB37HV50</accession>
<feature type="domain" description="Schlafen AlbA-2" evidence="1">
    <location>
        <begin position="22"/>
        <end position="136"/>
    </location>
</feature>
<reference evidence="2" key="1">
    <citation type="submission" date="2021-03" db="EMBL/GenBank/DDBJ databases">
        <title>Human Oral Microbial Genomes.</title>
        <authorList>
            <person name="Johnston C.D."/>
            <person name="Chen T."/>
            <person name="Dewhirst F.E."/>
        </authorList>
    </citation>
    <scope>NUCLEOTIDE SEQUENCE</scope>
    <source>
        <strain evidence="2">F0714</strain>
    </source>
</reference>
<dbReference type="PANTHER" id="PTHR30595:SF6">
    <property type="entry name" value="SCHLAFEN ALBA-2 DOMAIN-CONTAINING PROTEIN"/>
    <property type="match status" value="1"/>
</dbReference>
<name>A0AB37HV50_9ACTN</name>
<dbReference type="RefSeq" id="WP_041696116.1">
    <property type="nucleotide sequence ID" value="NZ_CP040007.1"/>
</dbReference>
<sequence>MTWDDATLEAVVRELRERRGDSTGIEVKSAAGGVPSLGDTLCAFSNLPDGGTIILGLDEARGFIPVGLGDIAGLEGAVASMARTSVTPPARCEFQTLTFEGALVLVAHVEGLPLAQRPARHGGIAYLRQSDGDYAMSEQEIAQIELLKTQALHPTNPDRTPIPESSATELDPDLLTRFLSAVRAGSRRYATLPDEKILHYVGVTTRSGKLTLAGLYALGNVPQSWSPSLGVTAAVQLADWGGGPRTRDLVHFVGPIPDLLSDTMEWVERNTRSTMGYDERGHGVDQPELPMRAVREIIANALVHRNLDPITGSKRVEIRLMTDRLVVTNPGGLWGVSEGQLGRPGAKSAVNPTLYEVCKNTRLYDGSRVIEGEGGGIREAIEVLAGAGLPAPRFIDRGIAFTVVIHRDLPRRPGPGPAMATAEDGKKGVTRHGSAVLAALTQPRTMTELKRETGLTEGQLRFALRRLQGSGQVEMRGARGIQTTRYERTTS</sequence>
<dbReference type="Pfam" id="PF04326">
    <property type="entry name" value="SLFN_AlbA_2"/>
    <property type="match status" value="1"/>
</dbReference>
<protein>
    <submittedName>
        <fullName evidence="2">DNA binding domain-containing protein</fullName>
    </submittedName>
</protein>
<dbReference type="Gene3D" id="3.30.950.30">
    <property type="entry name" value="Schlafen, AAA domain"/>
    <property type="match status" value="1"/>
</dbReference>
<dbReference type="Pfam" id="PF13749">
    <property type="entry name" value="HATPase_c_4"/>
    <property type="match status" value="1"/>
</dbReference>
<gene>
    <name evidence="2" type="ORF">J5A53_13700</name>
</gene>
<dbReference type="InterPro" id="IPR038461">
    <property type="entry name" value="Schlafen_AlbA_2_dom_sf"/>
</dbReference>
<dbReference type="Gene3D" id="3.30.565.60">
    <property type="match status" value="1"/>
</dbReference>
<dbReference type="InterPro" id="IPR038475">
    <property type="entry name" value="RecG_C_sf"/>
</dbReference>
<dbReference type="EMBL" id="CP072385">
    <property type="protein sequence ID" value="QUC10798.1"/>
    <property type="molecule type" value="Genomic_DNA"/>
</dbReference>
<dbReference type="InterPro" id="IPR007421">
    <property type="entry name" value="Schlafen_AlbA_2_dom"/>
</dbReference>
<organism evidence="2 3">
    <name type="scientific">Arachnia propionica</name>
    <dbReference type="NCBI Taxonomy" id="1750"/>
    <lineage>
        <taxon>Bacteria</taxon>
        <taxon>Bacillati</taxon>
        <taxon>Actinomycetota</taxon>
        <taxon>Actinomycetes</taxon>
        <taxon>Propionibacteriales</taxon>
        <taxon>Propionibacteriaceae</taxon>
        <taxon>Arachnia</taxon>
    </lineage>
</organism>